<dbReference type="PANTHER" id="PTHR24412">
    <property type="entry name" value="KELCH PROTEIN"/>
    <property type="match status" value="1"/>
</dbReference>
<dbReference type="Gene3D" id="2.120.10.80">
    <property type="entry name" value="Kelch-type beta propeller"/>
    <property type="match status" value="1"/>
</dbReference>
<evidence type="ECO:0000313" key="3">
    <source>
        <dbReference type="EMBL" id="MBY5956925.1"/>
    </source>
</evidence>
<dbReference type="Pfam" id="PF13385">
    <property type="entry name" value="Laminin_G_3"/>
    <property type="match status" value="1"/>
</dbReference>
<accession>A0A953L7S6</accession>
<reference evidence="3" key="1">
    <citation type="submission" date="2021-06" db="EMBL/GenBank/DDBJ databases">
        <title>44 bacteria genomes isolated from Dapeng, Shenzhen.</title>
        <authorList>
            <person name="Zheng W."/>
            <person name="Yu S."/>
            <person name="Huang Y."/>
        </authorList>
    </citation>
    <scope>NUCLEOTIDE SEQUENCE</scope>
    <source>
        <strain evidence="3">DP5N28-2</strain>
    </source>
</reference>
<dbReference type="InterPro" id="IPR015915">
    <property type="entry name" value="Kelch-typ_b-propeller"/>
</dbReference>
<protein>
    <submittedName>
        <fullName evidence="3">LamG domain-containing protein</fullName>
    </submittedName>
</protein>
<keyword evidence="1" id="KW-0880">Kelch repeat</keyword>
<dbReference type="InterPro" id="IPR013320">
    <property type="entry name" value="ConA-like_dom_sf"/>
</dbReference>
<dbReference type="SUPFAM" id="SSF49899">
    <property type="entry name" value="Concanavalin A-like lectins/glucanases"/>
    <property type="match status" value="2"/>
</dbReference>
<dbReference type="Proteomes" id="UP000753961">
    <property type="component" value="Unassembled WGS sequence"/>
</dbReference>
<dbReference type="PROSITE" id="PS51257">
    <property type="entry name" value="PROKAR_LIPOPROTEIN"/>
    <property type="match status" value="1"/>
</dbReference>
<dbReference type="EMBL" id="JAHVHU010000002">
    <property type="protein sequence ID" value="MBY5956925.1"/>
    <property type="molecule type" value="Genomic_DNA"/>
</dbReference>
<dbReference type="PANTHER" id="PTHR24412:SF489">
    <property type="entry name" value="RING FINGER DOMAIN AND KELCH REPEAT-CONTAINING PROTEIN DDB_G0271372"/>
    <property type="match status" value="1"/>
</dbReference>
<dbReference type="AlphaFoldDB" id="A0A953L7S6"/>
<keyword evidence="4" id="KW-1185">Reference proteome</keyword>
<organism evidence="3 4">
    <name type="scientific">Membranihabitans marinus</name>
    <dbReference type="NCBI Taxonomy" id="1227546"/>
    <lineage>
        <taxon>Bacteria</taxon>
        <taxon>Pseudomonadati</taxon>
        <taxon>Bacteroidota</taxon>
        <taxon>Saprospiria</taxon>
        <taxon>Saprospirales</taxon>
        <taxon>Saprospiraceae</taxon>
        <taxon>Membranihabitans</taxon>
    </lineage>
</organism>
<gene>
    <name evidence="3" type="ORF">KUV50_02180</name>
</gene>
<dbReference type="RefSeq" id="WP_222578439.1">
    <property type="nucleotide sequence ID" value="NZ_JAHVHU010000002.1"/>
</dbReference>
<evidence type="ECO:0000256" key="2">
    <source>
        <dbReference type="ARBA" id="ARBA00022737"/>
    </source>
</evidence>
<proteinExistence type="predicted"/>
<dbReference type="GO" id="GO:0004553">
    <property type="term" value="F:hydrolase activity, hydrolyzing O-glycosyl compounds"/>
    <property type="evidence" value="ECO:0007669"/>
    <property type="project" value="UniProtKB-ARBA"/>
</dbReference>
<dbReference type="SUPFAM" id="SSF63825">
    <property type="entry name" value="YWTD domain"/>
    <property type="match status" value="1"/>
</dbReference>
<evidence type="ECO:0000256" key="1">
    <source>
        <dbReference type="ARBA" id="ARBA00022441"/>
    </source>
</evidence>
<keyword evidence="2" id="KW-0677">Repeat</keyword>
<name>A0A953L7S6_9BACT</name>
<dbReference type="GO" id="GO:0005975">
    <property type="term" value="P:carbohydrate metabolic process"/>
    <property type="evidence" value="ECO:0007669"/>
    <property type="project" value="UniProtKB-ARBA"/>
</dbReference>
<sequence length="556" mass="61911">MKYQKVLIVLLTICFTGWVSLSCHTNESGGGELNDGLIGYWKLDGDGIDYSGNNLHAELIRSRKRPDSGSTNDTEHNDAWHQVSASSNLKMDDDFSISVWIDALSPDRDVSGDIISQYDVGRRKGFHLSLTTNPSPTGVGNSRRLSFGMDNNIASEWMDCGRPGQALLAFGLAEYNGDLYASTCEPEAGGAGHVYRYDSENNTWKDCGAPDRSNTVFALTEYKGALYAATGKYRVAGSSLPESENTQIGGRIFRYEGAENWVECGQLPGVEAIMGLVVYQGELYASSLYSPGLFKYEADNTWTRCSTPDGKRIQSFGVYDGHLFATSYDLGHVYRFDGTEWVDCDQVGQNNTQTYGFSVYQGELYVSSWPSGKVYAYEDIKQWRDVGRLGEELEVMGLIVYNGQLLGGTLPMAEAYRYQGDTTWQRMDQLDTTENVKYRRAWTMTEHAGRVYCSTLPSGHIYAYKAGETVAWRKSFPEGWHHVVVSKSANKLSLYVGGELVDQKSIPTSDSYHLSSGSPFNIGFGQHDVFQGRIKELRMYNRVLTKHQIDVLGSPD</sequence>
<evidence type="ECO:0000313" key="4">
    <source>
        <dbReference type="Proteomes" id="UP000753961"/>
    </source>
</evidence>
<comment type="caution">
    <text evidence="3">The sequence shown here is derived from an EMBL/GenBank/DDBJ whole genome shotgun (WGS) entry which is preliminary data.</text>
</comment>
<dbReference type="Gene3D" id="2.60.120.200">
    <property type="match status" value="1"/>
</dbReference>